<keyword evidence="3" id="KW-0560">Oxidoreductase</keyword>
<keyword evidence="7" id="KW-1185">Reference proteome</keyword>
<evidence type="ECO:0000256" key="3">
    <source>
        <dbReference type="ARBA" id="ARBA00023002"/>
    </source>
</evidence>
<dbReference type="Pfam" id="PF00296">
    <property type="entry name" value="Bac_luciferase"/>
    <property type="match status" value="1"/>
</dbReference>
<feature type="domain" description="Luciferase-like" evidence="5">
    <location>
        <begin position="14"/>
        <end position="254"/>
    </location>
</feature>
<dbReference type="InterPro" id="IPR036661">
    <property type="entry name" value="Luciferase-like_sf"/>
</dbReference>
<organism evidence="6 7">
    <name type="scientific">Actinopolymorpha pittospori</name>
    <dbReference type="NCBI Taxonomy" id="648752"/>
    <lineage>
        <taxon>Bacteria</taxon>
        <taxon>Bacillati</taxon>
        <taxon>Actinomycetota</taxon>
        <taxon>Actinomycetes</taxon>
        <taxon>Propionibacteriales</taxon>
        <taxon>Actinopolymorphaceae</taxon>
        <taxon>Actinopolymorpha</taxon>
    </lineage>
</organism>
<evidence type="ECO:0000256" key="1">
    <source>
        <dbReference type="ARBA" id="ARBA00022630"/>
    </source>
</evidence>
<gene>
    <name evidence="6" type="ORF">HEB94_001723</name>
</gene>
<keyword evidence="1" id="KW-0285">Flavoprotein</keyword>
<proteinExistence type="predicted"/>
<dbReference type="PANTHER" id="PTHR42847">
    <property type="entry name" value="ALKANESULFONATE MONOOXYGENASE"/>
    <property type="match status" value="1"/>
</dbReference>
<evidence type="ECO:0000313" key="6">
    <source>
        <dbReference type="EMBL" id="MBE1604875.1"/>
    </source>
</evidence>
<dbReference type="GO" id="GO:0008726">
    <property type="term" value="F:alkanesulfonate monooxygenase activity"/>
    <property type="evidence" value="ECO:0007669"/>
    <property type="project" value="TreeGrafter"/>
</dbReference>
<dbReference type="GO" id="GO:0046306">
    <property type="term" value="P:alkanesulfonate catabolic process"/>
    <property type="evidence" value="ECO:0007669"/>
    <property type="project" value="TreeGrafter"/>
</dbReference>
<dbReference type="AlphaFoldDB" id="A0A927RAB7"/>
<keyword evidence="4" id="KW-0503">Monooxygenase</keyword>
<protein>
    <submittedName>
        <fullName evidence="6">F420-dependent oxidoreductase</fullName>
    </submittedName>
</protein>
<evidence type="ECO:0000256" key="2">
    <source>
        <dbReference type="ARBA" id="ARBA00022643"/>
    </source>
</evidence>
<dbReference type="InterPro" id="IPR011251">
    <property type="entry name" value="Luciferase-like_dom"/>
</dbReference>
<dbReference type="RefSeq" id="WP_192749311.1">
    <property type="nucleotide sequence ID" value="NZ_BAABJL010000002.1"/>
</dbReference>
<dbReference type="SUPFAM" id="SSF51679">
    <property type="entry name" value="Bacterial luciferase-like"/>
    <property type="match status" value="1"/>
</dbReference>
<dbReference type="PANTHER" id="PTHR42847:SF4">
    <property type="entry name" value="ALKANESULFONATE MONOOXYGENASE-RELATED"/>
    <property type="match status" value="1"/>
</dbReference>
<dbReference type="NCBIfam" id="TIGR03619">
    <property type="entry name" value="F420_Rv2161c"/>
    <property type="match status" value="1"/>
</dbReference>
<dbReference type="EMBL" id="JADBEM010000001">
    <property type="protein sequence ID" value="MBE1604875.1"/>
    <property type="molecule type" value="Genomic_DNA"/>
</dbReference>
<dbReference type="InterPro" id="IPR019921">
    <property type="entry name" value="Lucif-like_OxRdtase_Rv2161c"/>
</dbReference>
<accession>A0A927RAB7</accession>
<sequence length="317" mass="33931">MELGVKLPVSGPLASPEAIVRIAQEAERLGYTTAWTYERLLRPVEKVVMWTGGEPQEVPEVYRSTFEPLETLSYVAALTERIQLGTSILVAPLHVPVMLARRFATLDHFSRGRVIAGLGQGWQHHEFETANVSRSRRGARIEEIVEAMRAAWGPDPVKYEGEFYRIAPSEVNPKPVQAHLPVLVSGGAPPAIRRAGRIADGLILIASSAADVRGMVETFHDSVREAGRDPEDLAVVAQAPVPITHKPIDADRPYLGGAPSQIAEDLANLRGSGVTQVYFAGMGLGADGLEDWVELLGEVHQAAAGAGALAGSTSSAA</sequence>
<reference evidence="6" key="1">
    <citation type="submission" date="2020-10" db="EMBL/GenBank/DDBJ databases">
        <title>Sequencing the genomes of 1000 actinobacteria strains.</title>
        <authorList>
            <person name="Klenk H.-P."/>
        </authorList>
    </citation>
    <scope>NUCLEOTIDE SEQUENCE</scope>
    <source>
        <strain evidence="6">DSM 45354</strain>
    </source>
</reference>
<comment type="caution">
    <text evidence="6">The sequence shown here is derived from an EMBL/GenBank/DDBJ whole genome shotgun (WGS) entry which is preliminary data.</text>
</comment>
<keyword evidence="2" id="KW-0288">FMN</keyword>
<evidence type="ECO:0000313" key="7">
    <source>
        <dbReference type="Proteomes" id="UP000638648"/>
    </source>
</evidence>
<dbReference type="Proteomes" id="UP000638648">
    <property type="component" value="Unassembled WGS sequence"/>
</dbReference>
<name>A0A927RAB7_9ACTN</name>
<evidence type="ECO:0000256" key="4">
    <source>
        <dbReference type="ARBA" id="ARBA00023033"/>
    </source>
</evidence>
<evidence type="ECO:0000259" key="5">
    <source>
        <dbReference type="Pfam" id="PF00296"/>
    </source>
</evidence>
<dbReference type="Gene3D" id="3.20.20.30">
    <property type="entry name" value="Luciferase-like domain"/>
    <property type="match status" value="1"/>
</dbReference>
<dbReference type="InterPro" id="IPR050172">
    <property type="entry name" value="SsuD_RutA_monooxygenase"/>
</dbReference>